<dbReference type="Proteomes" id="UP000299102">
    <property type="component" value="Unassembled WGS sequence"/>
</dbReference>
<gene>
    <name evidence="1" type="ORF">EVAR_11694_1</name>
</gene>
<sequence length="95" mass="10513">MKIVHKQKFFTTTQLQGLNKATKSPEERVTPANGTIYVDVENPSDGSEVDNVAFDAEETSSILTTDKSANEFLTRVKSNLPLRASVSTLNHQSWT</sequence>
<proteinExistence type="predicted"/>
<reference evidence="1 2" key="1">
    <citation type="journal article" date="2019" name="Commun. Biol.">
        <title>The bagworm genome reveals a unique fibroin gene that provides high tensile strength.</title>
        <authorList>
            <person name="Kono N."/>
            <person name="Nakamura H."/>
            <person name="Ohtoshi R."/>
            <person name="Tomita M."/>
            <person name="Numata K."/>
            <person name="Arakawa K."/>
        </authorList>
    </citation>
    <scope>NUCLEOTIDE SEQUENCE [LARGE SCALE GENOMIC DNA]</scope>
</reference>
<keyword evidence="2" id="KW-1185">Reference proteome</keyword>
<organism evidence="1 2">
    <name type="scientific">Eumeta variegata</name>
    <name type="common">Bagworm moth</name>
    <name type="synonym">Eumeta japonica</name>
    <dbReference type="NCBI Taxonomy" id="151549"/>
    <lineage>
        <taxon>Eukaryota</taxon>
        <taxon>Metazoa</taxon>
        <taxon>Ecdysozoa</taxon>
        <taxon>Arthropoda</taxon>
        <taxon>Hexapoda</taxon>
        <taxon>Insecta</taxon>
        <taxon>Pterygota</taxon>
        <taxon>Neoptera</taxon>
        <taxon>Endopterygota</taxon>
        <taxon>Lepidoptera</taxon>
        <taxon>Glossata</taxon>
        <taxon>Ditrysia</taxon>
        <taxon>Tineoidea</taxon>
        <taxon>Psychidae</taxon>
        <taxon>Oiketicinae</taxon>
        <taxon>Eumeta</taxon>
    </lineage>
</organism>
<comment type="caution">
    <text evidence="1">The sequence shown here is derived from an EMBL/GenBank/DDBJ whole genome shotgun (WGS) entry which is preliminary data.</text>
</comment>
<evidence type="ECO:0000313" key="1">
    <source>
        <dbReference type="EMBL" id="GBP21299.1"/>
    </source>
</evidence>
<protein>
    <submittedName>
        <fullName evidence="1">Uncharacterized protein</fullName>
    </submittedName>
</protein>
<name>A0A4C1U4S5_EUMVA</name>
<evidence type="ECO:0000313" key="2">
    <source>
        <dbReference type="Proteomes" id="UP000299102"/>
    </source>
</evidence>
<accession>A0A4C1U4S5</accession>
<dbReference type="EMBL" id="BGZK01000127">
    <property type="protein sequence ID" value="GBP21299.1"/>
    <property type="molecule type" value="Genomic_DNA"/>
</dbReference>
<dbReference type="AlphaFoldDB" id="A0A4C1U4S5"/>